<accession>A0A2K3YHU8</accession>
<gene>
    <name evidence="3" type="ORF">CD122_10630</name>
</gene>
<evidence type="ECO:0000313" key="3">
    <source>
        <dbReference type="EMBL" id="PNZ24818.1"/>
    </source>
</evidence>
<dbReference type="Pfam" id="PF13936">
    <property type="entry name" value="HTH_38"/>
    <property type="match status" value="1"/>
</dbReference>
<name>A0A2K3YHU8_9STAP</name>
<dbReference type="GO" id="GO:0032196">
    <property type="term" value="P:transposition"/>
    <property type="evidence" value="ECO:0007669"/>
    <property type="project" value="TreeGrafter"/>
</dbReference>
<dbReference type="InterPro" id="IPR036397">
    <property type="entry name" value="RNaseH_sf"/>
</dbReference>
<dbReference type="Proteomes" id="UP000242752">
    <property type="component" value="Unassembled WGS sequence"/>
</dbReference>
<evidence type="ECO:0000313" key="4">
    <source>
        <dbReference type="Proteomes" id="UP000242752"/>
    </source>
</evidence>
<dbReference type="InterPro" id="IPR051917">
    <property type="entry name" value="Transposase-Integrase"/>
</dbReference>
<feature type="domain" description="Integrase catalytic" evidence="2">
    <location>
        <begin position="187"/>
        <end position="356"/>
    </location>
</feature>
<keyword evidence="1" id="KW-0233">DNA recombination</keyword>
<dbReference type="GO" id="GO:0015074">
    <property type="term" value="P:DNA integration"/>
    <property type="evidence" value="ECO:0007669"/>
    <property type="project" value="InterPro"/>
</dbReference>
<dbReference type="GO" id="GO:0004803">
    <property type="term" value="F:transposase activity"/>
    <property type="evidence" value="ECO:0007669"/>
    <property type="project" value="TreeGrafter"/>
</dbReference>
<dbReference type="PROSITE" id="PS50994">
    <property type="entry name" value="INTEGRASE"/>
    <property type="match status" value="1"/>
</dbReference>
<proteinExistence type="predicted"/>
<evidence type="ECO:0000259" key="2">
    <source>
        <dbReference type="PROSITE" id="PS50994"/>
    </source>
</evidence>
<dbReference type="Pfam" id="PF00665">
    <property type="entry name" value="rve"/>
    <property type="match status" value="1"/>
</dbReference>
<dbReference type="InterPro" id="IPR012337">
    <property type="entry name" value="RNaseH-like_sf"/>
</dbReference>
<dbReference type="Gene3D" id="1.10.10.60">
    <property type="entry name" value="Homeodomain-like"/>
    <property type="match status" value="1"/>
</dbReference>
<reference evidence="3 4" key="1">
    <citation type="submission" date="2017-08" db="EMBL/GenBank/DDBJ databases">
        <title>Draft genome sequences of 64 type strains of genus Staph aureus.</title>
        <authorList>
            <person name="Cole K."/>
            <person name="Golubchik T."/>
            <person name="Russell J."/>
            <person name="Foster D."/>
            <person name="Llewelyn M."/>
            <person name="Wilson D."/>
            <person name="Crook D."/>
            <person name="Paul J."/>
        </authorList>
    </citation>
    <scope>NUCLEOTIDE SEQUENCE [LARGE SCALE GENOMIC DNA]</scope>
    <source>
        <strain evidence="3 4">DSM 21968</strain>
    </source>
</reference>
<keyword evidence="4" id="KW-1185">Reference proteome</keyword>
<dbReference type="PANTHER" id="PTHR10948">
    <property type="entry name" value="TRANSPOSASE"/>
    <property type="match status" value="1"/>
</dbReference>
<dbReference type="AlphaFoldDB" id="A0A2K3YHU8"/>
<dbReference type="OrthoDB" id="9776104at2"/>
<dbReference type="InterPro" id="IPR001584">
    <property type="entry name" value="Integrase_cat-core"/>
</dbReference>
<dbReference type="Gene3D" id="3.30.420.10">
    <property type="entry name" value="Ribonuclease H-like superfamily/Ribonuclease H"/>
    <property type="match status" value="1"/>
</dbReference>
<organism evidence="3 4">
    <name type="scientific">Staphylococcus rostri</name>
    <dbReference type="NCBI Taxonomy" id="522262"/>
    <lineage>
        <taxon>Bacteria</taxon>
        <taxon>Bacillati</taxon>
        <taxon>Bacillota</taxon>
        <taxon>Bacilli</taxon>
        <taxon>Bacillales</taxon>
        <taxon>Staphylococcaceae</taxon>
        <taxon>Staphylococcus</taxon>
    </lineage>
</organism>
<dbReference type="EMBL" id="PPRF01000101">
    <property type="protein sequence ID" value="PNZ24818.1"/>
    <property type="molecule type" value="Genomic_DNA"/>
</dbReference>
<sequence length="364" mass="42969">MTHTYFNTTKRKGTHLSYEERVQIETLRNLGFSNRAIARELGRAPQTINNEIHRGTTRQIKRQKQQHKVYEYETQIYFSSLGQQRYHENRQQCGAQPLWKKNPSFIPWADRLMKKKRWSPEAVVAYAHKQQRFERKEIPSTTTIYTWIDQQIMETKNIDLLEKLRRRHSTPNSYHNRPHSRVLGPSIEMRPGEIASRQSFGHWEIDTVIGTKDKSKPVILTLVERQTRFEILEMIESKSADAVSHTLKKLFDSLGEKAPKIFKSITSDNGSEFASLYEDFGHMTKIYFTHPFSSYERGTSENQHKLIRRFIPKAHDLSGVSKSLIKMIQQYMNDYPRKTLNYNTAHHQMAKFLKQLNLYETFQS</sequence>
<dbReference type="SUPFAM" id="SSF53098">
    <property type="entry name" value="Ribonuclease H-like"/>
    <property type="match status" value="1"/>
</dbReference>
<dbReference type="PANTHER" id="PTHR10948:SF23">
    <property type="entry name" value="TRANSPOSASE INSI FOR INSERTION SEQUENCE ELEMENT IS30A-RELATED"/>
    <property type="match status" value="1"/>
</dbReference>
<dbReference type="RefSeq" id="WP_031590773.1">
    <property type="nucleotide sequence ID" value="NZ_PPRF01000101.1"/>
</dbReference>
<dbReference type="InterPro" id="IPR053392">
    <property type="entry name" value="Transposase_IS30-like"/>
</dbReference>
<dbReference type="GO" id="GO:0003676">
    <property type="term" value="F:nucleic acid binding"/>
    <property type="evidence" value="ECO:0007669"/>
    <property type="project" value="InterPro"/>
</dbReference>
<comment type="caution">
    <text evidence="3">The sequence shown here is derived from an EMBL/GenBank/DDBJ whole genome shotgun (WGS) entry which is preliminary data.</text>
</comment>
<protein>
    <submittedName>
        <fullName evidence="3">IS30 family transposase</fullName>
    </submittedName>
</protein>
<dbReference type="NCBIfam" id="NF033563">
    <property type="entry name" value="transpos_IS30"/>
    <property type="match status" value="1"/>
</dbReference>
<evidence type="ECO:0000256" key="1">
    <source>
        <dbReference type="ARBA" id="ARBA00023172"/>
    </source>
</evidence>
<dbReference type="InterPro" id="IPR025246">
    <property type="entry name" value="IS30-like_HTH"/>
</dbReference>
<dbReference type="GO" id="GO:0005829">
    <property type="term" value="C:cytosol"/>
    <property type="evidence" value="ECO:0007669"/>
    <property type="project" value="TreeGrafter"/>
</dbReference>
<dbReference type="GO" id="GO:0006310">
    <property type="term" value="P:DNA recombination"/>
    <property type="evidence" value="ECO:0007669"/>
    <property type="project" value="UniProtKB-KW"/>
</dbReference>